<keyword evidence="1" id="KW-0175">Coiled coil</keyword>
<evidence type="ECO:0000256" key="2">
    <source>
        <dbReference type="SAM" id="MobiDB-lite"/>
    </source>
</evidence>
<protein>
    <submittedName>
        <fullName evidence="3">Ciliosis and planar polarity effector complex subunit 1</fullName>
    </submittedName>
</protein>
<proteinExistence type="predicted"/>
<dbReference type="Ensembl" id="ENSPSMT00000005082.1">
    <property type="protein sequence ID" value="ENSPSMP00000004202.1"/>
    <property type="gene ID" value="ENSPSMG00000003356.1"/>
</dbReference>
<feature type="region of interest" description="Disordered" evidence="2">
    <location>
        <begin position="292"/>
        <end position="324"/>
    </location>
</feature>
<gene>
    <name evidence="3" type="primary">CPLANE1</name>
</gene>
<feature type="region of interest" description="Disordered" evidence="2">
    <location>
        <begin position="142"/>
        <end position="161"/>
    </location>
</feature>
<reference evidence="3" key="2">
    <citation type="submission" date="2025-09" db="UniProtKB">
        <authorList>
            <consortium name="Ensembl"/>
        </authorList>
    </citation>
    <scope>IDENTIFICATION</scope>
</reference>
<dbReference type="GeneTree" id="ENSGT00800000124150"/>
<dbReference type="Proteomes" id="UP000694414">
    <property type="component" value="Unplaced"/>
</dbReference>
<dbReference type="GO" id="GO:0060271">
    <property type="term" value="P:cilium assembly"/>
    <property type="evidence" value="ECO:0007669"/>
    <property type="project" value="TreeGrafter"/>
</dbReference>
<feature type="compositionally biased region" description="Basic and acidic residues" evidence="2">
    <location>
        <begin position="306"/>
        <end position="324"/>
    </location>
</feature>
<dbReference type="GO" id="GO:0035869">
    <property type="term" value="C:ciliary transition zone"/>
    <property type="evidence" value="ECO:0007669"/>
    <property type="project" value="TreeGrafter"/>
</dbReference>
<dbReference type="AlphaFoldDB" id="A0A8C8YQV1"/>
<evidence type="ECO:0000313" key="3">
    <source>
        <dbReference type="Ensembl" id="ENSPSMP00000004202.1"/>
    </source>
</evidence>
<feature type="compositionally biased region" description="Basic and acidic residues" evidence="2">
    <location>
        <begin position="102"/>
        <end position="111"/>
    </location>
</feature>
<feature type="region of interest" description="Disordered" evidence="2">
    <location>
        <begin position="85"/>
        <end position="120"/>
    </location>
</feature>
<dbReference type="PANTHER" id="PTHR14492:SF4">
    <property type="entry name" value="CILIOGENESIS AND PLANAR POLARITY EFFECTOR 1"/>
    <property type="match status" value="1"/>
</dbReference>
<accession>A0A8C8YQV1</accession>
<organism evidence="3 4">
    <name type="scientific">Prolemur simus</name>
    <name type="common">Greater bamboo lemur</name>
    <name type="synonym">Hapalemur simus</name>
    <dbReference type="NCBI Taxonomy" id="1328070"/>
    <lineage>
        <taxon>Eukaryota</taxon>
        <taxon>Metazoa</taxon>
        <taxon>Chordata</taxon>
        <taxon>Craniata</taxon>
        <taxon>Vertebrata</taxon>
        <taxon>Euteleostomi</taxon>
        <taxon>Mammalia</taxon>
        <taxon>Eutheria</taxon>
        <taxon>Euarchontoglires</taxon>
        <taxon>Primates</taxon>
        <taxon>Strepsirrhini</taxon>
        <taxon>Lemuriformes</taxon>
        <taxon>Lemuridae</taxon>
        <taxon>Prolemur</taxon>
    </lineage>
</organism>
<dbReference type="PANTHER" id="PTHR14492">
    <property type="entry name" value="JBTS17"/>
    <property type="match status" value="1"/>
</dbReference>
<reference evidence="3" key="1">
    <citation type="submission" date="2025-08" db="UniProtKB">
        <authorList>
            <consortium name="Ensembl"/>
        </authorList>
    </citation>
    <scope>IDENTIFICATION</scope>
</reference>
<feature type="coiled-coil region" evidence="1">
    <location>
        <begin position="354"/>
        <end position="381"/>
    </location>
</feature>
<keyword evidence="4" id="KW-1185">Reference proteome</keyword>
<dbReference type="InterPro" id="IPR028236">
    <property type="entry name" value="CPLANE1"/>
</dbReference>
<name>A0A8C8YQV1_PROSS</name>
<evidence type="ECO:0000313" key="4">
    <source>
        <dbReference type="Proteomes" id="UP000694414"/>
    </source>
</evidence>
<sequence length="418" mass="47314">YFPSFLNASVTVPSIPLRTVAEERKYPRLSLLHSCLSPENMYKKLQLIPLENLTAFKQRQQKLTPNLFEQGDSRHLQLLKVKIEPSEVRQGKDSKKRQRRRAEKELQEKRSEKLKRKPKMLQDDLNTSAGLHFMASIKKKAIGSQDASTNTDPEHEPLNVPQLLDPDVYLNLKLSTEISDKPLSPSTPHAVTNLVGHTYINVIDIEADDLQELPVREEPSNDNVIKQQSDHPEVPSSAELHYMAASVTNAFPPHNFNSQESANSAMDLFSIPAKVTPACLDGRSWRAGITDVKKPGVTSSTPSDIQQDKGLPKPEFQFKEERTRSDSAEDYPLWKLLQDVSATCPAPSPAARRLEHLTSKLQKIDEQLSTIQNIAENIEQDFPRPEMLYLHCDKVDALYFWLFVGALLDLYCDINLDT</sequence>
<evidence type="ECO:0000256" key="1">
    <source>
        <dbReference type="SAM" id="Coils"/>
    </source>
</evidence>